<name>A0A9E6PM79_9PSED</name>
<comment type="function">
    <text evidence="10">Inner membrane component of the type II secretion system required for the energy-dependent secretion of extracellular factors such as proteases and toxins from the periplasm.</text>
</comment>
<dbReference type="KEGG" id="pvw:HU752_003125"/>
<evidence type="ECO:0000256" key="5">
    <source>
        <dbReference type="ARBA" id="ARBA00022519"/>
    </source>
</evidence>
<evidence type="ECO:0000313" key="14">
    <source>
        <dbReference type="Proteomes" id="UP000634530"/>
    </source>
</evidence>
<dbReference type="InterPro" id="IPR043129">
    <property type="entry name" value="ATPase_NBD"/>
</dbReference>
<evidence type="ECO:0000256" key="9">
    <source>
        <dbReference type="ARBA" id="ARBA00023136"/>
    </source>
</evidence>
<dbReference type="EMBL" id="CP077093">
    <property type="protein sequence ID" value="QXI28971.1"/>
    <property type="molecule type" value="Genomic_DNA"/>
</dbReference>
<evidence type="ECO:0000256" key="8">
    <source>
        <dbReference type="ARBA" id="ARBA00022989"/>
    </source>
</evidence>
<evidence type="ECO:0000259" key="11">
    <source>
        <dbReference type="Pfam" id="PF05134"/>
    </source>
</evidence>
<keyword evidence="6" id="KW-0812">Transmembrane</keyword>
<proteinExistence type="inferred from homology"/>
<evidence type="ECO:0000256" key="6">
    <source>
        <dbReference type="ARBA" id="ARBA00022692"/>
    </source>
</evidence>
<evidence type="ECO:0000256" key="7">
    <source>
        <dbReference type="ARBA" id="ARBA00022927"/>
    </source>
</evidence>
<dbReference type="PIRSF" id="PIRSF015761">
    <property type="entry name" value="Protein_L"/>
    <property type="match status" value="1"/>
</dbReference>
<organism evidence="13 14">
    <name type="scientific">Pseudomonas vanderleydeniana</name>
    <dbReference type="NCBI Taxonomy" id="2745495"/>
    <lineage>
        <taxon>Bacteria</taxon>
        <taxon>Pseudomonadati</taxon>
        <taxon>Pseudomonadota</taxon>
        <taxon>Gammaproteobacteria</taxon>
        <taxon>Pseudomonadales</taxon>
        <taxon>Pseudomonadaceae</taxon>
        <taxon>Pseudomonas</taxon>
    </lineage>
</organism>
<dbReference type="Proteomes" id="UP000634530">
    <property type="component" value="Chromosome"/>
</dbReference>
<keyword evidence="8" id="KW-1133">Transmembrane helix</keyword>
<dbReference type="GO" id="GO:0015627">
    <property type="term" value="C:type II protein secretion system complex"/>
    <property type="evidence" value="ECO:0007669"/>
    <property type="project" value="InterPro"/>
</dbReference>
<dbReference type="InterPro" id="IPR025691">
    <property type="entry name" value="GspL_pp_dom"/>
</dbReference>
<gene>
    <name evidence="13" type="ORF">HU752_003125</name>
</gene>
<dbReference type="InterPro" id="IPR024230">
    <property type="entry name" value="GspL_cyto_dom"/>
</dbReference>
<dbReference type="Pfam" id="PF12693">
    <property type="entry name" value="GspL_C"/>
    <property type="match status" value="1"/>
</dbReference>
<accession>A0A9E6PM79</accession>
<reference evidence="13 14" key="2">
    <citation type="journal article" date="2021" name="Microorganisms">
        <title>The Ever-Expanding Pseudomonas Genus: Description of 43 New Species and Partition of the Pseudomonas putida Group.</title>
        <authorList>
            <person name="Girard L."/>
            <person name="Lood C."/>
            <person name="Hofte M."/>
            <person name="Vandamme P."/>
            <person name="Rokni-Zadeh H."/>
            <person name="van Noort V."/>
            <person name="Lavigne R."/>
            <person name="De Mot R."/>
        </authorList>
    </citation>
    <scope>NUCLEOTIDE SEQUENCE [LARGE SCALE GENOMIC DNA]</scope>
    <source>
        <strain evidence="13 14">RW8P3</strain>
    </source>
</reference>
<sequence length="365" mass="40953">MNAWLYLYPAGLDAPDEHWPVSCWPGPDDRHDLTLAEAAAFLAGNAARVVLPMELCSWLRSEPWPGRRRPTAQALAYALEEQLTDDPDHLHLVVGEPDSARRYPLWVVDKVRFGGIVELLRQSGLRLMSVQVDADLLPPGQPHGVWWGGRWLLGGALEMRLALPEPAFQQLLARLPADVCRLDHAQSDRVRELLGAGQGTELLQGPFRPAGLHKPWRPLLATLLALFVLSWGFTQVRSHDLETRAAQLYAQSVRHFQALYPQQTRVVDLAAQLRALAADETEKTRQMARLVQLVEQVIGGSGVEVQRIEYRAGTGWTLALTTGDFTELERLRERGRQQQLPIRLGTASKERSRVRALLTLAEQNR</sequence>
<evidence type="ECO:0000256" key="2">
    <source>
        <dbReference type="ARBA" id="ARBA00005318"/>
    </source>
</evidence>
<comment type="similarity">
    <text evidence="2 10">Belongs to the GSP L family.</text>
</comment>
<dbReference type="Gene3D" id="3.30.420.380">
    <property type="match status" value="1"/>
</dbReference>
<dbReference type="GO" id="GO:0009276">
    <property type="term" value="C:Gram-negative-bacterium-type cell wall"/>
    <property type="evidence" value="ECO:0007669"/>
    <property type="project" value="InterPro"/>
</dbReference>
<evidence type="ECO:0000256" key="4">
    <source>
        <dbReference type="ARBA" id="ARBA00022475"/>
    </source>
</evidence>
<dbReference type="SUPFAM" id="SSF53067">
    <property type="entry name" value="Actin-like ATPase domain"/>
    <property type="match status" value="1"/>
</dbReference>
<evidence type="ECO:0000256" key="3">
    <source>
        <dbReference type="ARBA" id="ARBA00022448"/>
    </source>
</evidence>
<evidence type="ECO:0000259" key="12">
    <source>
        <dbReference type="Pfam" id="PF12693"/>
    </source>
</evidence>
<keyword evidence="9" id="KW-0472">Membrane</keyword>
<dbReference type="GO" id="GO:0005886">
    <property type="term" value="C:plasma membrane"/>
    <property type="evidence" value="ECO:0007669"/>
    <property type="project" value="UniProtKB-SubCell"/>
</dbReference>
<dbReference type="GO" id="GO:0015628">
    <property type="term" value="P:protein secretion by the type II secretion system"/>
    <property type="evidence" value="ECO:0007669"/>
    <property type="project" value="InterPro"/>
</dbReference>
<dbReference type="Gene3D" id="3.30.1360.100">
    <property type="entry name" value="General secretion pathway protein M, EpsM"/>
    <property type="match status" value="1"/>
</dbReference>
<keyword evidence="3 10" id="KW-0813">Transport</keyword>
<dbReference type="InterPro" id="IPR007812">
    <property type="entry name" value="T2SS_protein-GspL"/>
</dbReference>
<dbReference type="RefSeq" id="WP_186688895.1">
    <property type="nucleotide sequence ID" value="NZ_CP077093.1"/>
</dbReference>
<feature type="domain" description="GspL cytoplasmic actin-ATPase-like" evidence="11">
    <location>
        <begin position="66"/>
        <end position="177"/>
    </location>
</feature>
<evidence type="ECO:0000313" key="13">
    <source>
        <dbReference type="EMBL" id="QXI28971.1"/>
    </source>
</evidence>
<feature type="domain" description="GspL periplasmic" evidence="12">
    <location>
        <begin position="214"/>
        <end position="362"/>
    </location>
</feature>
<dbReference type="Pfam" id="PF05134">
    <property type="entry name" value="T2SSL"/>
    <property type="match status" value="1"/>
</dbReference>
<dbReference type="NCBIfam" id="TIGR01709">
    <property type="entry name" value="typeII_sec_gspL"/>
    <property type="match status" value="1"/>
</dbReference>
<evidence type="ECO:0000256" key="10">
    <source>
        <dbReference type="PIRNR" id="PIRNR015761"/>
    </source>
</evidence>
<keyword evidence="14" id="KW-1185">Reference proteome</keyword>
<keyword evidence="5" id="KW-0997">Cell inner membrane</keyword>
<evidence type="ECO:0000256" key="1">
    <source>
        <dbReference type="ARBA" id="ARBA00004377"/>
    </source>
</evidence>
<keyword evidence="7 10" id="KW-0653">Protein transport</keyword>
<dbReference type="AlphaFoldDB" id="A0A9E6PM79"/>
<reference evidence="13 14" key="1">
    <citation type="journal article" date="2020" name="Microorganisms">
        <title>Reliable Identification of Environmental Pseudomonas Isolates Using the rpoD Gene.</title>
        <authorList>
            <consortium name="The Broad Institute Genome Sequencing Platform"/>
            <person name="Girard L."/>
            <person name="Lood C."/>
            <person name="Rokni-Zadeh H."/>
            <person name="van Noort V."/>
            <person name="Lavigne R."/>
            <person name="De Mot R."/>
        </authorList>
    </citation>
    <scope>NUCLEOTIDE SEQUENCE [LARGE SCALE GENOMIC DNA]</scope>
    <source>
        <strain evidence="13 14">RW8P3</strain>
    </source>
</reference>
<protein>
    <recommendedName>
        <fullName evidence="10">Type II secretion system protein L</fullName>
        <shortName evidence="10">T2SS protein L</shortName>
    </recommendedName>
</protein>
<keyword evidence="4" id="KW-1003">Cell membrane</keyword>
<comment type="subcellular location">
    <subcellularLocation>
        <location evidence="1">Cell inner membrane</location>
        <topology evidence="1">Single-pass membrane protein</topology>
    </subcellularLocation>
</comment>